<evidence type="ECO:0000256" key="1">
    <source>
        <dbReference type="SAM" id="MobiDB-lite"/>
    </source>
</evidence>
<proteinExistence type="predicted"/>
<reference evidence="2" key="1">
    <citation type="submission" date="2020-03" db="EMBL/GenBank/DDBJ databases">
        <authorList>
            <person name="Weist P."/>
        </authorList>
    </citation>
    <scope>NUCLEOTIDE SEQUENCE</scope>
</reference>
<dbReference type="EMBL" id="CADEAL010003941">
    <property type="protein sequence ID" value="CAB1447277.1"/>
    <property type="molecule type" value="Genomic_DNA"/>
</dbReference>
<sequence length="104" mass="11495">MELIVRMPQDRWVNGAWHWDDSGGRAQPQGFPRPRDEEVPEPPQTGTQGVSVKHHQRPGRIKNKLIEGTKEGGLRVPTLTTAALFSLCGDAREADQCQRGRAGA</sequence>
<evidence type="ECO:0000313" key="3">
    <source>
        <dbReference type="Proteomes" id="UP001153269"/>
    </source>
</evidence>
<dbReference type="Proteomes" id="UP001153269">
    <property type="component" value="Unassembled WGS sequence"/>
</dbReference>
<name>A0A9N7VD67_PLEPL</name>
<feature type="region of interest" description="Disordered" evidence="1">
    <location>
        <begin position="16"/>
        <end position="58"/>
    </location>
</feature>
<gene>
    <name evidence="2" type="ORF">PLEPLA_LOCUS34971</name>
</gene>
<evidence type="ECO:0000313" key="2">
    <source>
        <dbReference type="EMBL" id="CAB1447277.1"/>
    </source>
</evidence>
<dbReference type="AlphaFoldDB" id="A0A9N7VD67"/>
<accession>A0A9N7VD67</accession>
<keyword evidence="3" id="KW-1185">Reference proteome</keyword>
<comment type="caution">
    <text evidence="2">The sequence shown here is derived from an EMBL/GenBank/DDBJ whole genome shotgun (WGS) entry which is preliminary data.</text>
</comment>
<organism evidence="2 3">
    <name type="scientific">Pleuronectes platessa</name>
    <name type="common">European plaice</name>
    <dbReference type="NCBI Taxonomy" id="8262"/>
    <lineage>
        <taxon>Eukaryota</taxon>
        <taxon>Metazoa</taxon>
        <taxon>Chordata</taxon>
        <taxon>Craniata</taxon>
        <taxon>Vertebrata</taxon>
        <taxon>Euteleostomi</taxon>
        <taxon>Actinopterygii</taxon>
        <taxon>Neopterygii</taxon>
        <taxon>Teleostei</taxon>
        <taxon>Neoteleostei</taxon>
        <taxon>Acanthomorphata</taxon>
        <taxon>Carangaria</taxon>
        <taxon>Pleuronectiformes</taxon>
        <taxon>Pleuronectoidei</taxon>
        <taxon>Pleuronectidae</taxon>
        <taxon>Pleuronectes</taxon>
    </lineage>
</organism>
<protein>
    <submittedName>
        <fullName evidence="2">Uncharacterized protein</fullName>
    </submittedName>
</protein>